<reference evidence="5 6" key="1">
    <citation type="submission" date="2018-08" db="EMBL/GenBank/DDBJ databases">
        <title>Genomic Encyclopedia of Type Strains, Phase IV (KMG-IV): sequencing the most valuable type-strain genomes for metagenomic binning, comparative biology and taxonomic classification.</title>
        <authorList>
            <person name="Goeker M."/>
        </authorList>
    </citation>
    <scope>NUCLEOTIDE SEQUENCE [LARGE SCALE GENOMIC DNA]</scope>
    <source>
        <strain evidence="5 6">DSM 25527</strain>
    </source>
</reference>
<dbReference type="SMART" id="SM00866">
    <property type="entry name" value="UTRA"/>
    <property type="match status" value="1"/>
</dbReference>
<proteinExistence type="predicted"/>
<protein>
    <submittedName>
        <fullName evidence="5">GntR family transcriptional regulator</fullName>
    </submittedName>
</protein>
<dbReference type="InterPro" id="IPR000524">
    <property type="entry name" value="Tscrpt_reg_HTH_GntR"/>
</dbReference>
<organism evidence="5 6">
    <name type="scientific">Hephaestia caeni</name>
    <dbReference type="NCBI Taxonomy" id="645617"/>
    <lineage>
        <taxon>Bacteria</taxon>
        <taxon>Pseudomonadati</taxon>
        <taxon>Pseudomonadota</taxon>
        <taxon>Alphaproteobacteria</taxon>
        <taxon>Sphingomonadales</taxon>
        <taxon>Sphingomonadaceae</taxon>
        <taxon>Hephaestia</taxon>
    </lineage>
</organism>
<dbReference type="SUPFAM" id="SSF64288">
    <property type="entry name" value="Chorismate lyase-like"/>
    <property type="match status" value="1"/>
</dbReference>
<evidence type="ECO:0000313" key="5">
    <source>
        <dbReference type="EMBL" id="RIA44482.1"/>
    </source>
</evidence>
<evidence type="ECO:0000259" key="4">
    <source>
        <dbReference type="PROSITE" id="PS50949"/>
    </source>
</evidence>
<dbReference type="SMART" id="SM00345">
    <property type="entry name" value="HTH_GNTR"/>
    <property type="match status" value="1"/>
</dbReference>
<dbReference type="SUPFAM" id="SSF46785">
    <property type="entry name" value="Winged helix' DNA-binding domain"/>
    <property type="match status" value="1"/>
</dbReference>
<dbReference type="PRINTS" id="PR00035">
    <property type="entry name" value="HTHGNTR"/>
</dbReference>
<dbReference type="Pfam" id="PF00392">
    <property type="entry name" value="GntR"/>
    <property type="match status" value="1"/>
</dbReference>
<comment type="caution">
    <text evidence="5">The sequence shown here is derived from an EMBL/GenBank/DDBJ whole genome shotgun (WGS) entry which is preliminary data.</text>
</comment>
<keyword evidence="6" id="KW-1185">Reference proteome</keyword>
<dbReference type="Gene3D" id="3.40.1410.10">
    <property type="entry name" value="Chorismate lyase-like"/>
    <property type="match status" value="1"/>
</dbReference>
<dbReference type="PANTHER" id="PTHR44846:SF16">
    <property type="entry name" value="TRANSCRIPTIONAL REGULATOR PHNF-RELATED"/>
    <property type="match status" value="1"/>
</dbReference>
<sequence length="230" mass="25241">MSLDARIRADIEARIRSGAWKPGDRIPFEHELTATYGCSRATVSKALGALARAGFIDRRKRAGSFVAHPPIHATVLDVPDLRAVIEARGEAYRWVLTEQHRGDHADLPEVGRVGPHLTVTGLHRADDDPFAIERRWIALDATPEAAAQDFTATAPGSWLLAHVPWSDARHRISAIGAEADQAAALDLAPGEACLKLERWTWRGGALVTYVRQVFPGARYDLVAEFKPFSV</sequence>
<dbReference type="Proteomes" id="UP000266568">
    <property type="component" value="Unassembled WGS sequence"/>
</dbReference>
<evidence type="ECO:0000256" key="2">
    <source>
        <dbReference type="ARBA" id="ARBA00023125"/>
    </source>
</evidence>
<dbReference type="PANTHER" id="PTHR44846">
    <property type="entry name" value="MANNOSYL-D-GLYCERATE TRANSPORT/METABOLISM SYSTEM REPRESSOR MNGR-RELATED"/>
    <property type="match status" value="1"/>
</dbReference>
<keyword evidence="3" id="KW-0804">Transcription</keyword>
<dbReference type="InterPro" id="IPR028978">
    <property type="entry name" value="Chorismate_lyase_/UTRA_dom_sf"/>
</dbReference>
<name>A0A397P5K8_9SPHN</name>
<dbReference type="InterPro" id="IPR036388">
    <property type="entry name" value="WH-like_DNA-bd_sf"/>
</dbReference>
<dbReference type="CDD" id="cd07377">
    <property type="entry name" value="WHTH_GntR"/>
    <property type="match status" value="1"/>
</dbReference>
<dbReference type="Gene3D" id="1.10.10.10">
    <property type="entry name" value="Winged helix-like DNA-binding domain superfamily/Winged helix DNA-binding domain"/>
    <property type="match status" value="1"/>
</dbReference>
<dbReference type="GO" id="GO:0003677">
    <property type="term" value="F:DNA binding"/>
    <property type="evidence" value="ECO:0007669"/>
    <property type="project" value="UniProtKB-KW"/>
</dbReference>
<feature type="domain" description="HTH gntR-type" evidence="4">
    <location>
        <begin position="1"/>
        <end position="69"/>
    </location>
</feature>
<accession>A0A397P5K8</accession>
<dbReference type="OrthoDB" id="9808698at2"/>
<dbReference type="PROSITE" id="PS50949">
    <property type="entry name" value="HTH_GNTR"/>
    <property type="match status" value="1"/>
</dbReference>
<keyword evidence="1" id="KW-0805">Transcription regulation</keyword>
<dbReference type="AlphaFoldDB" id="A0A397P5K8"/>
<dbReference type="RefSeq" id="WP_119036130.1">
    <property type="nucleotide sequence ID" value="NZ_QXDC01000003.1"/>
</dbReference>
<dbReference type="GO" id="GO:0003700">
    <property type="term" value="F:DNA-binding transcription factor activity"/>
    <property type="evidence" value="ECO:0007669"/>
    <property type="project" value="InterPro"/>
</dbReference>
<dbReference type="InterPro" id="IPR011663">
    <property type="entry name" value="UTRA"/>
</dbReference>
<dbReference type="Pfam" id="PF07702">
    <property type="entry name" value="UTRA"/>
    <property type="match status" value="1"/>
</dbReference>
<keyword evidence="2" id="KW-0238">DNA-binding</keyword>
<dbReference type="InterPro" id="IPR036390">
    <property type="entry name" value="WH_DNA-bd_sf"/>
</dbReference>
<evidence type="ECO:0000313" key="6">
    <source>
        <dbReference type="Proteomes" id="UP000266568"/>
    </source>
</evidence>
<gene>
    <name evidence="5" type="ORF">DFR49_2727</name>
</gene>
<dbReference type="InterPro" id="IPR050679">
    <property type="entry name" value="Bact_HTH_transcr_reg"/>
</dbReference>
<dbReference type="EMBL" id="QXDC01000003">
    <property type="protein sequence ID" value="RIA44482.1"/>
    <property type="molecule type" value="Genomic_DNA"/>
</dbReference>
<evidence type="ECO:0000256" key="1">
    <source>
        <dbReference type="ARBA" id="ARBA00023015"/>
    </source>
</evidence>
<evidence type="ECO:0000256" key="3">
    <source>
        <dbReference type="ARBA" id="ARBA00023163"/>
    </source>
</evidence>